<reference evidence="3" key="2">
    <citation type="submission" date="2013-12" db="EMBL/GenBank/DDBJ databases">
        <authorList>
            <person name="Yu Y."/>
            <person name="Lee S."/>
            <person name="de Baynast K."/>
            <person name="Wissotski M."/>
            <person name="Liu L."/>
            <person name="Talag J."/>
            <person name="Goicoechea J."/>
            <person name="Angelova A."/>
            <person name="Jetty R."/>
            <person name="Kudrna D."/>
            <person name="Golser W."/>
            <person name="Rivera L."/>
            <person name="Zhang J."/>
            <person name="Wing R."/>
        </authorList>
    </citation>
    <scope>NUCLEOTIDE SEQUENCE</scope>
</reference>
<evidence type="ECO:0000256" key="1">
    <source>
        <dbReference type="SAM" id="MobiDB-lite"/>
    </source>
</evidence>
<protein>
    <submittedName>
        <fullName evidence="2">Uncharacterized protein</fullName>
    </submittedName>
</protein>
<organism evidence="2 3">
    <name type="scientific">Leersia perrieri</name>
    <dbReference type="NCBI Taxonomy" id="77586"/>
    <lineage>
        <taxon>Eukaryota</taxon>
        <taxon>Viridiplantae</taxon>
        <taxon>Streptophyta</taxon>
        <taxon>Embryophyta</taxon>
        <taxon>Tracheophyta</taxon>
        <taxon>Spermatophyta</taxon>
        <taxon>Magnoliopsida</taxon>
        <taxon>Liliopsida</taxon>
        <taxon>Poales</taxon>
        <taxon>Poaceae</taxon>
        <taxon>BOP clade</taxon>
        <taxon>Oryzoideae</taxon>
        <taxon>Oryzeae</taxon>
        <taxon>Oryzinae</taxon>
        <taxon>Leersia</taxon>
    </lineage>
</organism>
<dbReference type="AlphaFoldDB" id="A0A0D9WW04"/>
<reference evidence="2 3" key="1">
    <citation type="submission" date="2012-08" db="EMBL/GenBank/DDBJ databases">
        <title>Oryza genome evolution.</title>
        <authorList>
            <person name="Wing R.A."/>
        </authorList>
    </citation>
    <scope>NUCLEOTIDE SEQUENCE</scope>
</reference>
<feature type="compositionally biased region" description="Basic and acidic residues" evidence="1">
    <location>
        <begin position="45"/>
        <end position="54"/>
    </location>
</feature>
<keyword evidence="3" id="KW-1185">Reference proteome</keyword>
<evidence type="ECO:0000313" key="3">
    <source>
        <dbReference type="Proteomes" id="UP000032180"/>
    </source>
</evidence>
<feature type="region of interest" description="Disordered" evidence="1">
    <location>
        <begin position="22"/>
        <end position="63"/>
    </location>
</feature>
<proteinExistence type="predicted"/>
<dbReference type="EnsemblPlants" id="LPERR07G04010.1">
    <property type="protein sequence ID" value="LPERR07G04010.1"/>
    <property type="gene ID" value="LPERR07G04010"/>
</dbReference>
<sequence length="120" mass="13250">MACVTNCGRAHLSVASLAKSLLSKNKRKRTRKAGLGPTALTAQLQEKEKRKPEHVGAGQRVPDEVLQDLGRFAKTPPGSKGAGWLAAWRGERREPAALFRCSERAPFDKLHPSRPEQKDR</sequence>
<name>A0A0D9WW04_9ORYZ</name>
<dbReference type="Gramene" id="LPERR07G04010.1">
    <property type="protein sequence ID" value="LPERR07G04010.1"/>
    <property type="gene ID" value="LPERR07G04010"/>
</dbReference>
<accession>A0A0D9WW04</accession>
<reference evidence="2" key="3">
    <citation type="submission" date="2015-04" db="UniProtKB">
        <authorList>
            <consortium name="EnsemblPlants"/>
        </authorList>
    </citation>
    <scope>IDENTIFICATION</scope>
</reference>
<dbReference type="HOGENOM" id="CLU_2053032_0_0_1"/>
<evidence type="ECO:0000313" key="2">
    <source>
        <dbReference type="EnsemblPlants" id="LPERR07G04010.1"/>
    </source>
</evidence>
<dbReference type="Proteomes" id="UP000032180">
    <property type="component" value="Chromosome 7"/>
</dbReference>